<accession>A0A268EI76</accession>
<dbReference type="Pfam" id="PF26305">
    <property type="entry name" value="CD_NTase_C"/>
    <property type="match status" value="1"/>
</dbReference>
<feature type="domain" description="cGAS/DncV-like nucleotidyltransferase C-terminal helical" evidence="5">
    <location>
        <begin position="184"/>
        <end position="295"/>
    </location>
</feature>
<keyword evidence="3" id="KW-0547">Nucleotide-binding</keyword>
<dbReference type="AlphaFoldDB" id="A0A268EI76"/>
<dbReference type="InterPro" id="IPR058909">
    <property type="entry name" value="CD_NTase_C"/>
</dbReference>
<evidence type="ECO:0000256" key="1">
    <source>
        <dbReference type="ARBA" id="ARBA00022679"/>
    </source>
</evidence>
<sequence>MSIPESQLETWAHQGAITSSKLTHERIRGVIDSSPVFKNKGVEIDTYLQGSYRNSTNIRGDSDVDIVVQLNSTYAYNIDQLDVNERVWFDMELSPATYSWEEFKKDLIDVLEDYYGRLSIKVGNKSIKILPGNGRLPADVVPSLQYRHYTQFTGESTDFVEGISFWTTKENRQVINFPKVHYSNGVTKHQNTREKYKAMIRIFKNARSYMHDKGLFDKSLAPGYFIEGLLYNVPNNKFQSSYSNSMYEILNWFHSADFTPFLCQNKQLYLFGSAPEQWQIKNAERFLSAIINLWNDWGK</sequence>
<dbReference type="CDD" id="cd05400">
    <property type="entry name" value="NT_2-5OAS_ClassI-CCAase"/>
    <property type="match status" value="1"/>
</dbReference>
<reference evidence="6 7" key="1">
    <citation type="submission" date="2017-07" db="EMBL/GenBank/DDBJ databases">
        <title>Isolation and whole genome analysis of endospore-forming bacteria from heroin.</title>
        <authorList>
            <person name="Kalinowski J."/>
            <person name="Ahrens B."/>
            <person name="Al-Dilaimi A."/>
            <person name="Winkler A."/>
            <person name="Wibberg D."/>
            <person name="Schleenbecker U."/>
            <person name="Ruckert C."/>
            <person name="Wolfel R."/>
            <person name="Grass G."/>
        </authorList>
    </citation>
    <scope>NUCLEOTIDE SEQUENCE [LARGE SCALE GENOMIC DNA]</scope>
    <source>
        <strain evidence="6 7">7537-G1</strain>
    </source>
</reference>
<proteinExistence type="predicted"/>
<keyword evidence="2" id="KW-0548">Nucleotidyltransferase</keyword>
<evidence type="ECO:0000313" key="7">
    <source>
        <dbReference type="Proteomes" id="UP000215596"/>
    </source>
</evidence>
<evidence type="ECO:0000256" key="4">
    <source>
        <dbReference type="ARBA" id="ARBA00023118"/>
    </source>
</evidence>
<evidence type="ECO:0000256" key="2">
    <source>
        <dbReference type="ARBA" id="ARBA00022695"/>
    </source>
</evidence>
<dbReference type="InterPro" id="IPR006116">
    <property type="entry name" value="NT_2-5OAS_ClassI-CCAase"/>
</dbReference>
<comment type="caution">
    <text evidence="6">The sequence shown here is derived from an EMBL/GenBank/DDBJ whole genome shotgun (WGS) entry which is preliminary data.</text>
</comment>
<evidence type="ECO:0000256" key="3">
    <source>
        <dbReference type="ARBA" id="ARBA00022741"/>
    </source>
</evidence>
<keyword evidence="4" id="KW-0051">Antiviral defense</keyword>
<dbReference type="GO" id="GO:0016779">
    <property type="term" value="F:nucleotidyltransferase activity"/>
    <property type="evidence" value="ECO:0007669"/>
    <property type="project" value="InterPro"/>
</dbReference>
<organism evidence="6 7">
    <name type="scientific">Paenibacillus campinasensis</name>
    <dbReference type="NCBI Taxonomy" id="66347"/>
    <lineage>
        <taxon>Bacteria</taxon>
        <taxon>Bacillati</taxon>
        <taxon>Bacillota</taxon>
        <taxon>Bacilli</taxon>
        <taxon>Bacillales</taxon>
        <taxon>Paenibacillaceae</taxon>
        <taxon>Paenibacillus</taxon>
    </lineage>
</organism>
<evidence type="ECO:0000313" key="6">
    <source>
        <dbReference type="EMBL" id="PAD72830.1"/>
    </source>
</evidence>
<dbReference type="Proteomes" id="UP000215596">
    <property type="component" value="Unassembled WGS sequence"/>
</dbReference>
<keyword evidence="1 6" id="KW-0808">Transferase</keyword>
<name>A0A268EI76_9BACL</name>
<dbReference type="InterPro" id="IPR043519">
    <property type="entry name" value="NT_sf"/>
</dbReference>
<dbReference type="RefSeq" id="WP_095267380.1">
    <property type="nucleotide sequence ID" value="NZ_NPBY01000074.1"/>
</dbReference>
<dbReference type="GO" id="GO:0051607">
    <property type="term" value="P:defense response to virus"/>
    <property type="evidence" value="ECO:0007669"/>
    <property type="project" value="UniProtKB-KW"/>
</dbReference>
<protein>
    <submittedName>
        <fullName evidence="6">Nucleotidyltransferase</fullName>
    </submittedName>
</protein>
<dbReference type="OrthoDB" id="8264173at2"/>
<gene>
    <name evidence="6" type="ORF">CHH67_21215</name>
</gene>
<dbReference type="Gene3D" id="3.30.460.10">
    <property type="entry name" value="Beta Polymerase, domain 2"/>
    <property type="match status" value="1"/>
</dbReference>
<evidence type="ECO:0000259" key="5">
    <source>
        <dbReference type="Pfam" id="PF26305"/>
    </source>
</evidence>
<dbReference type="EMBL" id="NPBY01000074">
    <property type="protein sequence ID" value="PAD72830.1"/>
    <property type="molecule type" value="Genomic_DNA"/>
</dbReference>
<dbReference type="SUPFAM" id="SSF81301">
    <property type="entry name" value="Nucleotidyltransferase"/>
    <property type="match status" value="1"/>
</dbReference>